<name>A0ABX7JFD2_9RHOB</name>
<dbReference type="EMBL" id="CP070368">
    <property type="protein sequence ID" value="QRZ12922.1"/>
    <property type="molecule type" value="Genomic_DNA"/>
</dbReference>
<proteinExistence type="predicted"/>
<evidence type="ECO:0008006" key="3">
    <source>
        <dbReference type="Google" id="ProtNLM"/>
    </source>
</evidence>
<sequence length="185" mass="20523">MPRKSLPRARIQGNLDGLCGVYAVVNSVRNISPKRLNGDQEKELFRQLIGLLGKEDRLEDALCNGMTVQPLGRLIDAASAFLQATHGTRLGRQLAFRKAPEGLQQFWDAIVEHLDEHGPGSVLLGLGGKHDHWTCVGTMSENTITLIDSDGIRRIHRKHCTVADAKGVRHHVLWPTQTYLLHADT</sequence>
<reference evidence="1 2" key="1">
    <citation type="submission" date="2021-02" db="EMBL/GenBank/DDBJ databases">
        <title>Paracoccus methylovroum sp.nov., a new methanol and methylamine utilizing methylotrophic denitrifer.</title>
        <authorList>
            <person name="Timsy T."/>
            <person name="Behrendt U."/>
            <person name="Ulrich A."/>
            <person name="Spanner T."/>
            <person name="Foesel B.U."/>
            <person name="Horn M.A."/>
            <person name="Kolb S."/>
        </authorList>
    </citation>
    <scope>NUCLEOTIDE SEQUENCE [LARGE SCALE GENOMIC DNA]</scope>
    <source>
        <strain evidence="1 2">H4-D09</strain>
    </source>
</reference>
<keyword evidence="2" id="KW-1185">Reference proteome</keyword>
<gene>
    <name evidence="1" type="ORF">JWJ88_10035</name>
</gene>
<protein>
    <recommendedName>
        <fullName evidence="3">Peptidase C39 domain-containing protein</fullName>
    </recommendedName>
</protein>
<evidence type="ECO:0000313" key="2">
    <source>
        <dbReference type="Proteomes" id="UP000663629"/>
    </source>
</evidence>
<dbReference type="RefSeq" id="WP_205293928.1">
    <property type="nucleotide sequence ID" value="NZ_CP070368.1"/>
</dbReference>
<evidence type="ECO:0000313" key="1">
    <source>
        <dbReference type="EMBL" id="QRZ12922.1"/>
    </source>
</evidence>
<dbReference type="Proteomes" id="UP000663629">
    <property type="component" value="Chromosome 1"/>
</dbReference>
<accession>A0ABX7JFD2</accession>
<organism evidence="1 2">
    <name type="scientific">Paracoccus methylovorus</name>
    <dbReference type="NCBI Taxonomy" id="2812658"/>
    <lineage>
        <taxon>Bacteria</taxon>
        <taxon>Pseudomonadati</taxon>
        <taxon>Pseudomonadota</taxon>
        <taxon>Alphaproteobacteria</taxon>
        <taxon>Rhodobacterales</taxon>
        <taxon>Paracoccaceae</taxon>
        <taxon>Paracoccus</taxon>
    </lineage>
</organism>